<dbReference type="AlphaFoldDB" id="K3Z062"/>
<keyword evidence="2" id="KW-1185">Reference proteome</keyword>
<dbReference type="Proteomes" id="UP000004995">
    <property type="component" value="Unassembled WGS sequence"/>
</dbReference>
<accession>K3Z062</accession>
<proteinExistence type="predicted"/>
<dbReference type="EMBL" id="AGNK02000364">
    <property type="status" value="NOT_ANNOTATED_CDS"/>
    <property type="molecule type" value="Genomic_DNA"/>
</dbReference>
<dbReference type="STRING" id="4555.K3Z062"/>
<organism evidence="1 2">
    <name type="scientific">Setaria italica</name>
    <name type="common">Foxtail millet</name>
    <name type="synonym">Panicum italicum</name>
    <dbReference type="NCBI Taxonomy" id="4555"/>
    <lineage>
        <taxon>Eukaryota</taxon>
        <taxon>Viridiplantae</taxon>
        <taxon>Streptophyta</taxon>
        <taxon>Embryophyta</taxon>
        <taxon>Tracheophyta</taxon>
        <taxon>Spermatophyta</taxon>
        <taxon>Magnoliopsida</taxon>
        <taxon>Liliopsida</taxon>
        <taxon>Poales</taxon>
        <taxon>Poaceae</taxon>
        <taxon>PACMAD clade</taxon>
        <taxon>Panicoideae</taxon>
        <taxon>Panicodae</taxon>
        <taxon>Paniceae</taxon>
        <taxon>Cenchrinae</taxon>
        <taxon>Setaria</taxon>
    </lineage>
</organism>
<protein>
    <submittedName>
        <fullName evidence="1">Uncharacterized protein</fullName>
    </submittedName>
</protein>
<dbReference type="PANTHER" id="PTHR34206">
    <property type="entry name" value="OS06G0193300 PROTEIN"/>
    <property type="match status" value="1"/>
</dbReference>
<name>K3Z062_SETIT</name>
<dbReference type="Gramene" id="KQL29877">
    <property type="protein sequence ID" value="KQL29877"/>
    <property type="gene ID" value="SETIT_019923mg"/>
</dbReference>
<evidence type="ECO:0000313" key="2">
    <source>
        <dbReference type="Proteomes" id="UP000004995"/>
    </source>
</evidence>
<dbReference type="EnsemblPlants" id="KQL29877">
    <property type="protein sequence ID" value="KQL29877"/>
    <property type="gene ID" value="SETIT_019923mg"/>
</dbReference>
<reference evidence="1" key="2">
    <citation type="submission" date="2018-08" db="UniProtKB">
        <authorList>
            <consortium name="EnsemblPlants"/>
        </authorList>
    </citation>
    <scope>IDENTIFICATION</scope>
    <source>
        <strain evidence="1">Yugu1</strain>
    </source>
</reference>
<evidence type="ECO:0000313" key="1">
    <source>
        <dbReference type="EnsemblPlants" id="KQL29877"/>
    </source>
</evidence>
<dbReference type="InParanoid" id="K3Z062"/>
<dbReference type="HOGENOM" id="CLU_1542719_0_0_1"/>
<dbReference type="eggNOG" id="ENOG502S4D7">
    <property type="taxonomic scope" value="Eukaryota"/>
</dbReference>
<reference evidence="2" key="1">
    <citation type="journal article" date="2012" name="Nat. Biotechnol.">
        <title>Reference genome sequence of the model plant Setaria.</title>
        <authorList>
            <person name="Bennetzen J.L."/>
            <person name="Schmutz J."/>
            <person name="Wang H."/>
            <person name="Percifield R."/>
            <person name="Hawkins J."/>
            <person name="Pontaroli A.C."/>
            <person name="Estep M."/>
            <person name="Feng L."/>
            <person name="Vaughn J.N."/>
            <person name="Grimwood J."/>
            <person name="Jenkins J."/>
            <person name="Barry K."/>
            <person name="Lindquist E."/>
            <person name="Hellsten U."/>
            <person name="Deshpande S."/>
            <person name="Wang X."/>
            <person name="Wu X."/>
            <person name="Mitros T."/>
            <person name="Triplett J."/>
            <person name="Yang X."/>
            <person name="Ye C.Y."/>
            <person name="Mauro-Herrera M."/>
            <person name="Wang L."/>
            <person name="Li P."/>
            <person name="Sharma M."/>
            <person name="Sharma R."/>
            <person name="Ronald P.C."/>
            <person name="Panaud O."/>
            <person name="Kellogg E.A."/>
            <person name="Brutnell T.P."/>
            <person name="Doust A.N."/>
            <person name="Tuskan G.A."/>
            <person name="Rokhsar D."/>
            <person name="Devos K.M."/>
        </authorList>
    </citation>
    <scope>NUCLEOTIDE SEQUENCE [LARGE SCALE GENOMIC DNA]</scope>
    <source>
        <strain evidence="2">cv. Yugu1</strain>
    </source>
</reference>
<sequence>MTKQPERGSPKWNPGSSSSLWYPTSSHNHYAQLQNAAADQCWHRLHTSSGTTSMFCSSTSAHGSSSSSNLSFTAVTDKKKVYEDQLRGIICYRDENGEMICEGYDEGPRLGIRLPEQACFPWLRKRVICSLIRLNHSSHTNDPRAVTDFIQLATLQVFEDVDVVQLKDDQKRKL</sequence>
<dbReference type="PANTHER" id="PTHR34206:SF11">
    <property type="entry name" value="OS06G0193300 PROTEIN"/>
    <property type="match status" value="1"/>
</dbReference>